<dbReference type="Gene3D" id="3.40.50.1580">
    <property type="entry name" value="Nucleoside phosphorylase domain"/>
    <property type="match status" value="1"/>
</dbReference>
<protein>
    <submittedName>
        <fullName evidence="1">Nucleoside phosphorylase domain-containing protein</fullName>
    </submittedName>
</protein>
<dbReference type="SUPFAM" id="SSF53167">
    <property type="entry name" value="Purine and uridine phosphorylases"/>
    <property type="match status" value="1"/>
</dbReference>
<dbReference type="PANTHER" id="PTHR46082:SF6">
    <property type="entry name" value="AAA+ ATPASE DOMAIN-CONTAINING PROTEIN-RELATED"/>
    <property type="match status" value="1"/>
</dbReference>
<accession>A0AAE0XJY0</accession>
<keyword evidence="2" id="KW-1185">Reference proteome</keyword>
<evidence type="ECO:0000313" key="1">
    <source>
        <dbReference type="EMBL" id="KAK3694521.1"/>
    </source>
</evidence>
<reference evidence="1" key="2">
    <citation type="submission" date="2023-06" db="EMBL/GenBank/DDBJ databases">
        <authorList>
            <consortium name="Lawrence Berkeley National Laboratory"/>
            <person name="Haridas S."/>
            <person name="Hensen N."/>
            <person name="Bonometti L."/>
            <person name="Westerberg I."/>
            <person name="Brannstrom I.O."/>
            <person name="Guillou S."/>
            <person name="Cros-Aarteil S."/>
            <person name="Calhoun S."/>
            <person name="Kuo A."/>
            <person name="Mondo S."/>
            <person name="Pangilinan J."/>
            <person name="Riley R."/>
            <person name="Labutti K."/>
            <person name="Andreopoulos B."/>
            <person name="Lipzen A."/>
            <person name="Chen C."/>
            <person name="Yanf M."/>
            <person name="Daum C."/>
            <person name="Ng V."/>
            <person name="Clum A."/>
            <person name="Steindorff A."/>
            <person name="Ohm R."/>
            <person name="Martin F."/>
            <person name="Silar P."/>
            <person name="Natvig D."/>
            <person name="Lalanne C."/>
            <person name="Gautier V."/>
            <person name="Ament-Velasquez S.L."/>
            <person name="Kruys A."/>
            <person name="Hutchinson M.I."/>
            <person name="Powell A.J."/>
            <person name="Barry K."/>
            <person name="Miller A.N."/>
            <person name="Grigoriev I.V."/>
            <person name="Debuchy R."/>
            <person name="Gladieux P."/>
            <person name="Thoren M.H."/>
            <person name="Johannesson H."/>
        </authorList>
    </citation>
    <scope>NUCLEOTIDE SEQUENCE</scope>
    <source>
        <strain evidence="1">CBS 314.62</strain>
    </source>
</reference>
<dbReference type="EMBL" id="JAULSO010000001">
    <property type="protein sequence ID" value="KAK3694521.1"/>
    <property type="molecule type" value="Genomic_DNA"/>
</dbReference>
<name>A0AAE0XJY0_9PEZI</name>
<comment type="caution">
    <text evidence="1">The sequence shown here is derived from an EMBL/GenBank/DDBJ whole genome shotgun (WGS) entry which is preliminary data.</text>
</comment>
<organism evidence="1 2">
    <name type="scientific">Podospora appendiculata</name>
    <dbReference type="NCBI Taxonomy" id="314037"/>
    <lineage>
        <taxon>Eukaryota</taxon>
        <taxon>Fungi</taxon>
        <taxon>Dikarya</taxon>
        <taxon>Ascomycota</taxon>
        <taxon>Pezizomycotina</taxon>
        <taxon>Sordariomycetes</taxon>
        <taxon>Sordariomycetidae</taxon>
        <taxon>Sordariales</taxon>
        <taxon>Podosporaceae</taxon>
        <taxon>Podospora</taxon>
    </lineage>
</organism>
<evidence type="ECO:0000313" key="2">
    <source>
        <dbReference type="Proteomes" id="UP001270362"/>
    </source>
</evidence>
<dbReference type="GO" id="GO:0009116">
    <property type="term" value="P:nucleoside metabolic process"/>
    <property type="evidence" value="ECO:0007669"/>
    <property type="project" value="InterPro"/>
</dbReference>
<dbReference type="AlphaFoldDB" id="A0AAE0XJY0"/>
<sequence>MDIEARNLDLDASETRRFSPSLPQASEAIKADPLLPKRRNHFSTAIFCALTLEANAVEAAFDHHLDAQTFGKAQGDANAYSTGMIGRHAVVLVWMAGMGKWQAASSASACALSFPEIKLALAVGICGGVPFVKHDKEMLFGDAAISGDGLVHYDFGRQFPGHQFVRKDSILDIPGKPKAEISAFLSKLRGHRANRHLHDSMWTHLLKLQEDLGEPSTHPGAKEYKLFEPSYCHMHQVPGSCEVCGDTSQTGSSVCEAALTSTCEEVHCDSRNLMSRKRLVHPRPMVHFGLIASGDRVMKSGEDRDIIAKSENIIAFEMEGIGVWDQFPCCLVINGICDYADSHKSKRWQGYAAATAAACTKALLEQWMGSGSRSGQD</sequence>
<proteinExistence type="predicted"/>
<dbReference type="InterPro" id="IPR053137">
    <property type="entry name" value="NLR-like"/>
</dbReference>
<dbReference type="Proteomes" id="UP001270362">
    <property type="component" value="Unassembled WGS sequence"/>
</dbReference>
<dbReference type="GO" id="GO:0003824">
    <property type="term" value="F:catalytic activity"/>
    <property type="evidence" value="ECO:0007669"/>
    <property type="project" value="InterPro"/>
</dbReference>
<gene>
    <name evidence="1" type="ORF">B0T22DRAFT_369177</name>
</gene>
<dbReference type="PANTHER" id="PTHR46082">
    <property type="entry name" value="ATP/GTP-BINDING PROTEIN-RELATED"/>
    <property type="match status" value="1"/>
</dbReference>
<reference evidence="1" key="1">
    <citation type="journal article" date="2023" name="Mol. Phylogenet. Evol.">
        <title>Genome-scale phylogeny and comparative genomics of the fungal order Sordariales.</title>
        <authorList>
            <person name="Hensen N."/>
            <person name="Bonometti L."/>
            <person name="Westerberg I."/>
            <person name="Brannstrom I.O."/>
            <person name="Guillou S."/>
            <person name="Cros-Aarteil S."/>
            <person name="Calhoun S."/>
            <person name="Haridas S."/>
            <person name="Kuo A."/>
            <person name="Mondo S."/>
            <person name="Pangilinan J."/>
            <person name="Riley R."/>
            <person name="LaButti K."/>
            <person name="Andreopoulos B."/>
            <person name="Lipzen A."/>
            <person name="Chen C."/>
            <person name="Yan M."/>
            <person name="Daum C."/>
            <person name="Ng V."/>
            <person name="Clum A."/>
            <person name="Steindorff A."/>
            <person name="Ohm R.A."/>
            <person name="Martin F."/>
            <person name="Silar P."/>
            <person name="Natvig D.O."/>
            <person name="Lalanne C."/>
            <person name="Gautier V."/>
            <person name="Ament-Velasquez S.L."/>
            <person name="Kruys A."/>
            <person name="Hutchinson M.I."/>
            <person name="Powell A.J."/>
            <person name="Barry K."/>
            <person name="Miller A.N."/>
            <person name="Grigoriev I.V."/>
            <person name="Debuchy R."/>
            <person name="Gladieux P."/>
            <person name="Hiltunen Thoren M."/>
            <person name="Johannesson H."/>
        </authorList>
    </citation>
    <scope>NUCLEOTIDE SEQUENCE</scope>
    <source>
        <strain evidence="1">CBS 314.62</strain>
    </source>
</reference>
<dbReference type="InterPro" id="IPR035994">
    <property type="entry name" value="Nucleoside_phosphorylase_sf"/>
</dbReference>